<gene>
    <name evidence="2" type="ORF">ALAG00032_LOCUS15398</name>
</gene>
<feature type="signal peptide" evidence="1">
    <location>
        <begin position="1"/>
        <end position="15"/>
    </location>
</feature>
<feature type="chain" id="PRO_5030672804" description="Thioredoxin domain-containing protein" evidence="1">
    <location>
        <begin position="16"/>
        <end position="252"/>
    </location>
</feature>
<organism evidence="2">
    <name type="scientific">Aureoumbra lagunensis</name>
    <dbReference type="NCBI Taxonomy" id="44058"/>
    <lineage>
        <taxon>Eukaryota</taxon>
        <taxon>Sar</taxon>
        <taxon>Stramenopiles</taxon>
        <taxon>Ochrophyta</taxon>
        <taxon>Pelagophyceae</taxon>
        <taxon>Pelagomonadales</taxon>
        <taxon>Aureoumbra</taxon>
    </lineage>
</organism>
<evidence type="ECO:0000313" key="2">
    <source>
        <dbReference type="EMBL" id="CAE0374594.1"/>
    </source>
</evidence>
<protein>
    <recommendedName>
        <fullName evidence="3">Thioredoxin domain-containing protein</fullName>
    </recommendedName>
</protein>
<evidence type="ECO:0008006" key="3">
    <source>
        <dbReference type="Google" id="ProtNLM"/>
    </source>
</evidence>
<dbReference type="AlphaFoldDB" id="A0A7S3K7C6"/>
<proteinExistence type="predicted"/>
<keyword evidence="1" id="KW-0732">Signal</keyword>
<evidence type="ECO:0000256" key="1">
    <source>
        <dbReference type="SAM" id="SignalP"/>
    </source>
</evidence>
<accession>A0A7S3K7C6</accession>
<dbReference type="Gene3D" id="3.40.30.10">
    <property type="entry name" value="Glutaredoxin"/>
    <property type="match status" value="1"/>
</dbReference>
<dbReference type="EMBL" id="HBIJ01023353">
    <property type="protein sequence ID" value="CAE0374594.1"/>
    <property type="molecule type" value="Transcribed_RNA"/>
</dbReference>
<name>A0A7S3K7C6_9STRA</name>
<sequence>MRLVFLFVFLRGVLGLENRSIEADCFDFPKRSFSTTNCVKCTYGASPHIPVSVGDNISPQLQALTLSTASGSSWKSLGTETSGKISVLIWGMWTCPAFQGLGTGGSPPFDECSYRDEYDLVETYANKGVRFIHLIGPEPHPITPDVNFDSGKQLMNYWSTIAQPKTWDDRLQVAQRTAALIHPRSLTLVDPLADAPTQHKEGTEGFKNQPTWCTLGLGARTAILIDQHGTVQFTQDWFRKSDLANALDTLLK</sequence>
<reference evidence="2" key="1">
    <citation type="submission" date="2021-01" db="EMBL/GenBank/DDBJ databases">
        <authorList>
            <person name="Corre E."/>
            <person name="Pelletier E."/>
            <person name="Niang G."/>
            <person name="Scheremetjew M."/>
            <person name="Finn R."/>
            <person name="Kale V."/>
            <person name="Holt S."/>
            <person name="Cochrane G."/>
            <person name="Meng A."/>
            <person name="Brown T."/>
            <person name="Cohen L."/>
        </authorList>
    </citation>
    <scope>NUCLEOTIDE SEQUENCE</scope>
    <source>
        <strain evidence="2">CCMP1510</strain>
    </source>
</reference>